<sequence>MRAFQNLSVARKLGATAGLAMLLLTGLVGLVWSELQAVAQQQNNLRGAARVLALVERAGTTATGAPVAEADLSTAQDLQAAQGAAAKARAALAAARTLAEEAASATNLPAARDAARSAIPAAGRYEAAIGRMLEARSRIIDARDDKLYRLNSEFDQGMEAVLGALEFEVPDRSQVDEVRNRVMAFSNAANEVRLAIQRFLITGEEAQARRVRRAIAQQRVHLRGVLSFSLSDRLKEDANRVGLLATGLADASETILATIADLATIRQEQAEPSASAVRAAFAEATRILRDDEAAQRGAMDEALAGVETFTLWIGLAVALILLLSSWASARAIGAPLRRAATRVRAIASGDTAPGTAAELRDQASKDETGRIAAALEELRGTVGRAFAQAQMIEQMPLGLMAADPALRITHANAEMAVVLARLGVAEPVVG</sequence>
<accession>A0ABS4ALI4</accession>
<keyword evidence="1" id="KW-1133">Transmembrane helix</keyword>
<keyword evidence="1" id="KW-0812">Transmembrane</keyword>
<dbReference type="EMBL" id="JAGIZB010000075">
    <property type="protein sequence ID" value="MBP0447871.1"/>
    <property type="molecule type" value="Genomic_DNA"/>
</dbReference>
<dbReference type="Gene3D" id="6.10.340.10">
    <property type="match status" value="1"/>
</dbReference>
<organism evidence="3 4">
    <name type="scientific">Pararoseomonas baculiformis</name>
    <dbReference type="NCBI Taxonomy" id="2820812"/>
    <lineage>
        <taxon>Bacteria</taxon>
        <taxon>Pseudomonadati</taxon>
        <taxon>Pseudomonadota</taxon>
        <taxon>Alphaproteobacteria</taxon>
        <taxon>Acetobacterales</taxon>
        <taxon>Acetobacteraceae</taxon>
        <taxon>Pararoseomonas</taxon>
    </lineage>
</organism>
<evidence type="ECO:0000259" key="2">
    <source>
        <dbReference type="PROSITE" id="PS50885"/>
    </source>
</evidence>
<evidence type="ECO:0000313" key="4">
    <source>
        <dbReference type="Proteomes" id="UP000681594"/>
    </source>
</evidence>
<reference evidence="3 4" key="1">
    <citation type="submission" date="2021-03" db="EMBL/GenBank/DDBJ databases">
        <authorList>
            <person name="So Y."/>
        </authorList>
    </citation>
    <scope>NUCLEOTIDE SEQUENCE [LARGE SCALE GENOMIC DNA]</scope>
    <source>
        <strain evidence="3 4">SSH11</strain>
    </source>
</reference>
<comment type="caution">
    <text evidence="3">The sequence shown here is derived from an EMBL/GenBank/DDBJ whole genome shotgun (WGS) entry which is preliminary data.</text>
</comment>
<keyword evidence="1" id="KW-0472">Membrane</keyword>
<proteinExistence type="predicted"/>
<dbReference type="Proteomes" id="UP000681594">
    <property type="component" value="Unassembled WGS sequence"/>
</dbReference>
<keyword evidence="4" id="KW-1185">Reference proteome</keyword>
<evidence type="ECO:0000313" key="3">
    <source>
        <dbReference type="EMBL" id="MBP0447871.1"/>
    </source>
</evidence>
<dbReference type="InterPro" id="IPR003660">
    <property type="entry name" value="HAMP_dom"/>
</dbReference>
<evidence type="ECO:0000256" key="1">
    <source>
        <dbReference type="SAM" id="Phobius"/>
    </source>
</evidence>
<protein>
    <submittedName>
        <fullName evidence="3">Methyl-accepting chemotaxis protein</fullName>
    </submittedName>
</protein>
<name>A0ABS4ALI4_9PROT</name>
<gene>
    <name evidence="3" type="ORF">J8J14_24360</name>
</gene>
<feature type="domain" description="HAMP" evidence="2">
    <location>
        <begin position="330"/>
        <end position="387"/>
    </location>
</feature>
<feature type="non-terminal residue" evidence="3">
    <location>
        <position position="430"/>
    </location>
</feature>
<dbReference type="PROSITE" id="PS50885">
    <property type="entry name" value="HAMP"/>
    <property type="match status" value="1"/>
</dbReference>
<feature type="transmembrane region" description="Helical" evidence="1">
    <location>
        <begin position="309"/>
        <end position="329"/>
    </location>
</feature>